<dbReference type="VEuPathDB" id="FungiDB:An16g04860"/>
<gene>
    <name evidence="2" type="ORF">An16g04860</name>
</gene>
<evidence type="ECO:0000256" key="1">
    <source>
        <dbReference type="SAM" id="SignalP"/>
    </source>
</evidence>
<evidence type="ECO:0000313" key="2">
    <source>
        <dbReference type="RefSeq" id="XP_059602769.1"/>
    </source>
</evidence>
<protein>
    <submittedName>
        <fullName evidence="2">Uncharacterized protein</fullName>
    </submittedName>
</protein>
<feature type="chain" id="PRO_5044780554" evidence="1">
    <location>
        <begin position="32"/>
        <end position="212"/>
    </location>
</feature>
<organism evidence="2">
    <name type="scientific">Aspergillus niger</name>
    <dbReference type="NCBI Taxonomy" id="5061"/>
    <lineage>
        <taxon>Eukaryota</taxon>
        <taxon>Fungi</taxon>
        <taxon>Dikarya</taxon>
        <taxon>Ascomycota</taxon>
        <taxon>Pezizomycotina</taxon>
        <taxon>Eurotiomycetes</taxon>
        <taxon>Eurotiomycetidae</taxon>
        <taxon>Eurotiales</taxon>
        <taxon>Aspergillaceae</taxon>
        <taxon>Aspergillus</taxon>
        <taxon>Aspergillus subgen. Circumdati</taxon>
    </lineage>
</organism>
<keyword evidence="1" id="KW-0732">Signal</keyword>
<dbReference type="GeneID" id="84593408"/>
<feature type="signal peptide" evidence="1">
    <location>
        <begin position="1"/>
        <end position="31"/>
    </location>
</feature>
<proteinExistence type="predicted"/>
<reference evidence="2" key="1">
    <citation type="submission" date="2025-02" db="EMBL/GenBank/DDBJ databases">
        <authorList>
            <consortium name="NCBI Genome Project"/>
        </authorList>
    </citation>
    <scope>NUCLEOTIDE SEQUENCE</scope>
</reference>
<accession>A0AAJ8BS07</accession>
<sequence length="212" mass="23599">MFLPSRPSLSRPIRVHGLFLFLSYWLWGQLASSTTGDIRGHPGLDGIFPSDANSWSKGCAVRKKGYNKPYSLFQLQDRSNDRQERPIKIPGLSLLGSELSDGPYTETMAFDLHFGGYVRNVSSGISAQNPDPFHRRVELERLGSKRLNATLVGVYSLSGNSRWDGRANISVLGEYRLMHVNQRGLADCEGRQSPSSVLKIVSEPRIPACCME</sequence>
<name>A0AAJ8BS07_ASPNG</name>
<dbReference type="AlphaFoldDB" id="A0AAJ8BS07"/>
<dbReference type="RefSeq" id="XP_059602769.1">
    <property type="nucleotide sequence ID" value="XM_059745116.1"/>
</dbReference>
<dbReference type="KEGG" id="ang:An16g04860"/>
<reference evidence="2" key="2">
    <citation type="submission" date="2025-08" db="UniProtKB">
        <authorList>
            <consortium name="RefSeq"/>
        </authorList>
    </citation>
    <scope>IDENTIFICATION</scope>
</reference>